<keyword evidence="3" id="KW-0413">Isomerase</keyword>
<dbReference type="EMBL" id="JBJHZX010000045">
    <property type="protein sequence ID" value="MFL0198064.1"/>
    <property type="molecule type" value="Genomic_DNA"/>
</dbReference>
<dbReference type="InterPro" id="IPR013497">
    <property type="entry name" value="Topo_IA_cen"/>
</dbReference>
<dbReference type="InterPro" id="IPR000380">
    <property type="entry name" value="Topo_IA"/>
</dbReference>
<keyword evidence="1" id="KW-0799">Topoisomerase</keyword>
<dbReference type="SUPFAM" id="SSF56712">
    <property type="entry name" value="Prokaryotic type I DNA topoisomerase"/>
    <property type="match status" value="1"/>
</dbReference>
<dbReference type="InterPro" id="IPR013825">
    <property type="entry name" value="Topo_IA_cen_sub2"/>
</dbReference>
<feature type="domain" description="Topo IA-type catalytic" evidence="4">
    <location>
        <begin position="1"/>
        <end position="224"/>
    </location>
</feature>
<evidence type="ECO:0000256" key="1">
    <source>
        <dbReference type="ARBA" id="ARBA00023029"/>
    </source>
</evidence>
<feature type="non-terminal residue" evidence="5">
    <location>
        <position position="1"/>
    </location>
</feature>
<dbReference type="InterPro" id="IPR023405">
    <property type="entry name" value="Topo_IA_core_domain"/>
</dbReference>
<keyword evidence="6" id="KW-1185">Reference proteome</keyword>
<gene>
    <name evidence="5" type="ORF">ACJDU8_21220</name>
</gene>
<dbReference type="Pfam" id="PF01131">
    <property type="entry name" value="Topoisom_bac"/>
    <property type="match status" value="1"/>
</dbReference>
<name>A0ABW8SPR1_9CLOT</name>
<evidence type="ECO:0000259" key="4">
    <source>
        <dbReference type="PROSITE" id="PS52039"/>
    </source>
</evidence>
<dbReference type="InterPro" id="IPR025589">
    <property type="entry name" value="Toprim_C_rpt"/>
</dbReference>
<dbReference type="Gene3D" id="1.10.460.10">
    <property type="entry name" value="Topoisomerase I, domain 2"/>
    <property type="match status" value="1"/>
</dbReference>
<dbReference type="Pfam" id="PF13342">
    <property type="entry name" value="Toprim_Crpt"/>
    <property type="match status" value="2"/>
</dbReference>
<proteinExistence type="predicted"/>
<dbReference type="Proteomes" id="UP001623660">
    <property type="component" value="Unassembled WGS sequence"/>
</dbReference>
<dbReference type="Gene3D" id="2.70.20.10">
    <property type="entry name" value="Topoisomerase I, domain 3"/>
    <property type="match status" value="1"/>
</dbReference>
<dbReference type="PANTHER" id="PTHR11390:SF21">
    <property type="entry name" value="DNA TOPOISOMERASE 3-ALPHA"/>
    <property type="match status" value="1"/>
</dbReference>
<sequence>SESLMYGVKEGKRQRLLQNLTYSYNRFISNFLNEETIIEETSVIIKIDDEVIELKGNVIKQEGFLKYENMKKENELPDFIEGEELDTKLSVDEKQTQKPNRVTESELNNFLKNPFKKKEVEDLESVNDDEEYKMILEGCEIGTVATRAGIIKNVKKYEYVREAKGHLECENKGVKLIEVLEKLNINLDKGKTVEFGKQLKKIYRNEIRISNVIDKVKDELSNIVENGNKVVIDKIESKGHGSLAVCPVCGQGKILVGKSGYGCSRWKEGCKFFIGKQIAGKNITESVAKELIENKKTKVIKGFKSKNEKSFDAVLIIKDGKITFDFSIENQSLGKCPVCDQGEILGNKFGYGCSRWKEGCKFFIGKKIAGKTITESTVKKLLKDKKTGIMKGFKSKSGKDFHAALIIQEGQVKFYFD</sequence>
<keyword evidence="2" id="KW-0238">DNA-binding</keyword>
<comment type="caution">
    <text evidence="5">The sequence shown here is derived from an EMBL/GenBank/DDBJ whole genome shotgun (WGS) entry which is preliminary data.</text>
</comment>
<dbReference type="InterPro" id="IPR013824">
    <property type="entry name" value="Topo_IA_cen_sub1"/>
</dbReference>
<evidence type="ECO:0000313" key="5">
    <source>
        <dbReference type="EMBL" id="MFL0198064.1"/>
    </source>
</evidence>
<dbReference type="PROSITE" id="PS52039">
    <property type="entry name" value="TOPO_IA_2"/>
    <property type="match status" value="1"/>
</dbReference>
<dbReference type="InterPro" id="IPR003602">
    <property type="entry name" value="Topo_IA_DNA-bd_dom"/>
</dbReference>
<evidence type="ECO:0000256" key="3">
    <source>
        <dbReference type="ARBA" id="ARBA00023235"/>
    </source>
</evidence>
<dbReference type="RefSeq" id="WP_406794173.1">
    <property type="nucleotide sequence ID" value="NZ_JBJHZX010000045.1"/>
</dbReference>
<evidence type="ECO:0000313" key="6">
    <source>
        <dbReference type="Proteomes" id="UP001623660"/>
    </source>
</evidence>
<protein>
    <submittedName>
        <fullName evidence="5">Topoisomerase C-terminal repeat-containing protein</fullName>
    </submittedName>
</protein>
<evidence type="ECO:0000256" key="2">
    <source>
        <dbReference type="ARBA" id="ARBA00023125"/>
    </source>
</evidence>
<dbReference type="PANTHER" id="PTHR11390">
    <property type="entry name" value="PROKARYOTIC DNA TOPOISOMERASE"/>
    <property type="match status" value="1"/>
</dbReference>
<organism evidence="5 6">
    <name type="scientific">Candidatus Clostridium eludens</name>
    <dbReference type="NCBI Taxonomy" id="3381663"/>
    <lineage>
        <taxon>Bacteria</taxon>
        <taxon>Bacillati</taxon>
        <taxon>Bacillota</taxon>
        <taxon>Clostridia</taxon>
        <taxon>Eubacteriales</taxon>
        <taxon>Clostridiaceae</taxon>
        <taxon>Clostridium</taxon>
    </lineage>
</organism>
<reference evidence="5 6" key="1">
    <citation type="submission" date="2024-11" db="EMBL/GenBank/DDBJ databases">
        <authorList>
            <person name="Heng Y.C."/>
            <person name="Lim A.C.H."/>
            <person name="Lee J.K.Y."/>
            <person name="Kittelmann S."/>
        </authorList>
    </citation>
    <scope>NUCLEOTIDE SEQUENCE [LARGE SCALE GENOMIC DNA]</scope>
    <source>
        <strain evidence="5 6">WILCCON 0269</strain>
    </source>
</reference>
<accession>A0ABW8SPR1</accession>
<dbReference type="SMART" id="SM00437">
    <property type="entry name" value="TOP1Ac"/>
    <property type="match status" value="1"/>
</dbReference>